<dbReference type="GO" id="GO:0005634">
    <property type="term" value="C:nucleus"/>
    <property type="evidence" value="ECO:0007669"/>
    <property type="project" value="UniProtKB-SubCell"/>
</dbReference>
<organism evidence="7 8">
    <name type="scientific">Lolium multiflorum</name>
    <name type="common">Italian ryegrass</name>
    <name type="synonym">Lolium perenne subsp. multiflorum</name>
    <dbReference type="NCBI Taxonomy" id="4521"/>
    <lineage>
        <taxon>Eukaryota</taxon>
        <taxon>Viridiplantae</taxon>
        <taxon>Streptophyta</taxon>
        <taxon>Embryophyta</taxon>
        <taxon>Tracheophyta</taxon>
        <taxon>Spermatophyta</taxon>
        <taxon>Magnoliopsida</taxon>
        <taxon>Liliopsida</taxon>
        <taxon>Poales</taxon>
        <taxon>Poaceae</taxon>
        <taxon>BOP clade</taxon>
        <taxon>Pooideae</taxon>
        <taxon>Poodae</taxon>
        <taxon>Poeae</taxon>
        <taxon>Poeae Chloroplast Group 2 (Poeae type)</taxon>
        <taxon>Loliodinae</taxon>
        <taxon>Loliinae</taxon>
        <taxon>Lolium</taxon>
    </lineage>
</organism>
<dbReference type="InterPro" id="IPR003340">
    <property type="entry name" value="B3_DNA-bd"/>
</dbReference>
<evidence type="ECO:0000256" key="5">
    <source>
        <dbReference type="ARBA" id="ARBA00023242"/>
    </source>
</evidence>
<proteinExistence type="predicted"/>
<dbReference type="Proteomes" id="UP001231189">
    <property type="component" value="Unassembled WGS sequence"/>
</dbReference>
<evidence type="ECO:0000259" key="6">
    <source>
        <dbReference type="Pfam" id="PF02362"/>
    </source>
</evidence>
<dbReference type="EMBL" id="JAUUTY010000006">
    <property type="protein sequence ID" value="KAK1615178.1"/>
    <property type="molecule type" value="Genomic_DNA"/>
</dbReference>
<evidence type="ECO:0000256" key="4">
    <source>
        <dbReference type="ARBA" id="ARBA00023163"/>
    </source>
</evidence>
<keyword evidence="8" id="KW-1185">Reference proteome</keyword>
<keyword evidence="2" id="KW-0805">Transcription regulation</keyword>
<keyword evidence="5" id="KW-0539">Nucleus</keyword>
<dbReference type="Gene3D" id="2.40.330.10">
    <property type="entry name" value="DNA-binding pseudobarrel domain"/>
    <property type="match status" value="1"/>
</dbReference>
<reference evidence="7" key="1">
    <citation type="submission" date="2023-07" db="EMBL/GenBank/DDBJ databases">
        <title>A chromosome-level genome assembly of Lolium multiflorum.</title>
        <authorList>
            <person name="Chen Y."/>
            <person name="Copetti D."/>
            <person name="Kolliker R."/>
            <person name="Studer B."/>
        </authorList>
    </citation>
    <scope>NUCLEOTIDE SEQUENCE</scope>
    <source>
        <strain evidence="7">02402/16</strain>
        <tissue evidence="7">Leaf</tissue>
    </source>
</reference>
<dbReference type="Pfam" id="PF02362">
    <property type="entry name" value="B3"/>
    <property type="match status" value="1"/>
</dbReference>
<keyword evidence="4" id="KW-0804">Transcription</keyword>
<gene>
    <name evidence="7" type="ORF">QYE76_020695</name>
</gene>
<evidence type="ECO:0000313" key="8">
    <source>
        <dbReference type="Proteomes" id="UP001231189"/>
    </source>
</evidence>
<comment type="subcellular location">
    <subcellularLocation>
        <location evidence="1">Nucleus</location>
    </subcellularLocation>
</comment>
<comment type="caution">
    <text evidence="7">The sequence shown here is derived from an EMBL/GenBank/DDBJ whole genome shotgun (WGS) entry which is preliminary data.</text>
</comment>
<evidence type="ECO:0000313" key="7">
    <source>
        <dbReference type="EMBL" id="KAK1615178.1"/>
    </source>
</evidence>
<feature type="domain" description="TF-B3" evidence="6">
    <location>
        <begin position="4"/>
        <end position="86"/>
    </location>
</feature>
<dbReference type="SUPFAM" id="SSF101936">
    <property type="entry name" value="DNA-binding pseudobarrel domain"/>
    <property type="match status" value="1"/>
</dbReference>
<protein>
    <recommendedName>
        <fullName evidence="6">TF-B3 domain-containing protein</fullName>
    </recommendedName>
</protein>
<dbReference type="AlphaFoldDB" id="A0AAD8R9C5"/>
<name>A0AAD8R9C5_LOLMU</name>
<keyword evidence="3" id="KW-0238">DNA-binding</keyword>
<evidence type="ECO:0000256" key="2">
    <source>
        <dbReference type="ARBA" id="ARBA00023015"/>
    </source>
</evidence>
<evidence type="ECO:0000256" key="3">
    <source>
        <dbReference type="ARBA" id="ARBA00023125"/>
    </source>
</evidence>
<evidence type="ECO:0000256" key="1">
    <source>
        <dbReference type="ARBA" id="ARBA00004123"/>
    </source>
</evidence>
<accession>A0AAD8R9C5</accession>
<sequence>MSWDRLHLAQRFASIIDGQEPHHVFMCVSGAATGMWPAKVMFDGEGQMFLHNGWRRCARSHTVEARHFVFIKYDIHEDFSVKVFDETMCRRHYHTDEDD</sequence>
<dbReference type="InterPro" id="IPR015300">
    <property type="entry name" value="DNA-bd_pseudobarrel_sf"/>
</dbReference>
<dbReference type="GO" id="GO:0003677">
    <property type="term" value="F:DNA binding"/>
    <property type="evidence" value="ECO:0007669"/>
    <property type="project" value="UniProtKB-KW"/>
</dbReference>